<comment type="subcellular location">
    <subcellularLocation>
        <location evidence="1 5">Membrane</location>
        <topology evidence="1 5">Multi-pass membrane protein</topology>
    </subcellularLocation>
</comment>
<keyword evidence="4 5" id="KW-0472">Membrane</keyword>
<accession>A0A0D7AKU2</accession>
<dbReference type="GO" id="GO:0005375">
    <property type="term" value="F:copper ion transmembrane transporter activity"/>
    <property type="evidence" value="ECO:0007669"/>
    <property type="project" value="UniProtKB-UniRule"/>
</dbReference>
<sequence>MSSSSSDSSTTMDMVPYLHFTPGDYLLFKSWTPSSAGAMAGACIGLMLFAIFDRWVWAMRLVLERRWSGYVHDGDGVESVSLSSPSPAPPSPCPKRVIPPFALSKDGPRGLMQAFQSLVNFTLMLAVMTFNAGFIVSIIVGLGLGEMLFGRWKAGHLSSH</sequence>
<dbReference type="PANTHER" id="PTHR12483:SF27">
    <property type="entry name" value="COPPER TRANSPORT PROTEIN CTR1"/>
    <property type="match status" value="1"/>
</dbReference>
<dbReference type="AlphaFoldDB" id="A0A0D7AKU2"/>
<keyword evidence="2 5" id="KW-0812">Transmembrane</keyword>
<proteinExistence type="inferred from homology"/>
<dbReference type="EMBL" id="KN881666">
    <property type="protein sequence ID" value="KIY51403.1"/>
    <property type="molecule type" value="Genomic_DNA"/>
</dbReference>
<keyword evidence="5" id="KW-0186">Copper</keyword>
<evidence type="ECO:0000256" key="1">
    <source>
        <dbReference type="ARBA" id="ARBA00004141"/>
    </source>
</evidence>
<dbReference type="OrthoDB" id="73901at2759"/>
<keyword evidence="7" id="KW-1185">Reference proteome</keyword>
<evidence type="ECO:0000256" key="5">
    <source>
        <dbReference type="RuleBase" id="RU367022"/>
    </source>
</evidence>
<evidence type="ECO:0000256" key="3">
    <source>
        <dbReference type="ARBA" id="ARBA00022989"/>
    </source>
</evidence>
<evidence type="ECO:0000256" key="4">
    <source>
        <dbReference type="ARBA" id="ARBA00023136"/>
    </source>
</evidence>
<dbReference type="GO" id="GO:0005886">
    <property type="term" value="C:plasma membrane"/>
    <property type="evidence" value="ECO:0007669"/>
    <property type="project" value="TreeGrafter"/>
</dbReference>
<keyword evidence="5" id="KW-0406">Ion transport</keyword>
<gene>
    <name evidence="6" type="ORF">FISHEDRAFT_37463</name>
</gene>
<dbReference type="Proteomes" id="UP000054144">
    <property type="component" value="Unassembled WGS sequence"/>
</dbReference>
<reference evidence="6 7" key="1">
    <citation type="journal article" date="2015" name="Fungal Genet. Biol.">
        <title>Evolution of novel wood decay mechanisms in Agaricales revealed by the genome sequences of Fistulina hepatica and Cylindrobasidium torrendii.</title>
        <authorList>
            <person name="Floudas D."/>
            <person name="Held B.W."/>
            <person name="Riley R."/>
            <person name="Nagy L.G."/>
            <person name="Koehler G."/>
            <person name="Ransdell A.S."/>
            <person name="Younus H."/>
            <person name="Chow J."/>
            <person name="Chiniquy J."/>
            <person name="Lipzen A."/>
            <person name="Tritt A."/>
            <person name="Sun H."/>
            <person name="Haridas S."/>
            <person name="LaButti K."/>
            <person name="Ohm R.A."/>
            <person name="Kues U."/>
            <person name="Blanchette R.A."/>
            <person name="Grigoriev I.V."/>
            <person name="Minto R.E."/>
            <person name="Hibbett D.S."/>
        </authorList>
    </citation>
    <scope>NUCLEOTIDE SEQUENCE [LARGE SCALE GENOMIC DNA]</scope>
    <source>
        <strain evidence="6 7">ATCC 64428</strain>
    </source>
</reference>
<protein>
    <recommendedName>
        <fullName evidence="5">Copper transport protein</fullName>
    </recommendedName>
</protein>
<evidence type="ECO:0000313" key="6">
    <source>
        <dbReference type="EMBL" id="KIY51403.1"/>
    </source>
</evidence>
<keyword evidence="3 5" id="KW-1133">Transmembrane helix</keyword>
<evidence type="ECO:0000313" key="7">
    <source>
        <dbReference type="Proteomes" id="UP000054144"/>
    </source>
</evidence>
<feature type="transmembrane region" description="Helical" evidence="5">
    <location>
        <begin position="118"/>
        <end position="144"/>
    </location>
</feature>
<organism evidence="6 7">
    <name type="scientific">Fistulina hepatica ATCC 64428</name>
    <dbReference type="NCBI Taxonomy" id="1128425"/>
    <lineage>
        <taxon>Eukaryota</taxon>
        <taxon>Fungi</taxon>
        <taxon>Dikarya</taxon>
        <taxon>Basidiomycota</taxon>
        <taxon>Agaricomycotina</taxon>
        <taxon>Agaricomycetes</taxon>
        <taxon>Agaricomycetidae</taxon>
        <taxon>Agaricales</taxon>
        <taxon>Fistulinaceae</taxon>
        <taxon>Fistulina</taxon>
    </lineage>
</organism>
<dbReference type="InterPro" id="IPR007274">
    <property type="entry name" value="Cop_transporter"/>
</dbReference>
<feature type="transmembrane region" description="Helical" evidence="5">
    <location>
        <begin position="36"/>
        <end position="57"/>
    </location>
</feature>
<keyword evidence="5" id="KW-0813">Transport</keyword>
<keyword evidence="5" id="KW-0187">Copper transport</keyword>
<dbReference type="Pfam" id="PF04145">
    <property type="entry name" value="Ctr"/>
    <property type="match status" value="1"/>
</dbReference>
<evidence type="ECO:0000256" key="2">
    <source>
        <dbReference type="ARBA" id="ARBA00022692"/>
    </source>
</evidence>
<comment type="similarity">
    <text evidence="5">Belongs to the copper transporter (Ctr) (TC 1.A.56) family. SLC31A subfamily.</text>
</comment>
<dbReference type="PANTHER" id="PTHR12483">
    <property type="entry name" value="SOLUTE CARRIER FAMILY 31 COPPER TRANSPORTERS"/>
    <property type="match status" value="1"/>
</dbReference>
<name>A0A0D7AKU2_9AGAR</name>